<name>A0A450SBZ5_9GAMM</name>
<protein>
    <recommendedName>
        <fullName evidence="1">ParB-like catalytic effector domain-containing protein</fullName>
    </recommendedName>
</protein>
<evidence type="ECO:0000313" key="2">
    <source>
        <dbReference type="EMBL" id="VFJ49559.1"/>
    </source>
</evidence>
<evidence type="ECO:0000313" key="3">
    <source>
        <dbReference type="EMBL" id="VFJ49853.1"/>
    </source>
</evidence>
<proteinExistence type="predicted"/>
<feature type="domain" description="ParB-like catalytic effector" evidence="1">
    <location>
        <begin position="13"/>
        <end position="165"/>
    </location>
</feature>
<accession>A0A450SBZ5</accession>
<dbReference type="Pfam" id="PF24392">
    <property type="entry name" value="Parb-CE"/>
    <property type="match status" value="1"/>
</dbReference>
<sequence>MKILRHEPITRTELLDALKQTRLRGHGQPLLYEHAGLSLERALDPDRLVPAQNYVLREDFQRIETLYHSFSENGIDIFALDGGLRFWLRDPDSGEEEGPIPLIPPVVEESLEPDGRTVWLINDGMHRVHAAKRLGRTINIVLARGVPPEYPYYAYAHPEGWRGVEELDELPDGFIKKSYRDPGNYKALFRDFNAVFPGIQKQRKKTNPAGLRA</sequence>
<reference evidence="3" key="1">
    <citation type="submission" date="2019-02" db="EMBL/GenBank/DDBJ databases">
        <authorList>
            <person name="Gruber-Vodicka R. H."/>
            <person name="Seah K. B. B."/>
        </authorList>
    </citation>
    <scope>NUCLEOTIDE SEQUENCE</scope>
    <source>
        <strain evidence="2">BECK_BZ163</strain>
        <strain evidence="4">BECK_BZ164</strain>
        <strain evidence="3">BECK_BZ165</strain>
    </source>
</reference>
<dbReference type="EMBL" id="CAADFL010000163">
    <property type="protein sequence ID" value="VFK10998.1"/>
    <property type="molecule type" value="Genomic_DNA"/>
</dbReference>
<dbReference type="EMBL" id="CAADEZ010000073">
    <property type="protein sequence ID" value="VFJ49559.1"/>
    <property type="molecule type" value="Genomic_DNA"/>
</dbReference>
<gene>
    <name evidence="2" type="ORF">BECKFM1743A_GA0114220_100732</name>
    <name evidence="4" type="ORF">BECKFM1743B_GA0114221_101633</name>
    <name evidence="3" type="ORF">BECKFM1743C_GA0114222_100772</name>
</gene>
<dbReference type="InterPro" id="IPR057241">
    <property type="entry name" value="Parb-CE"/>
</dbReference>
<dbReference type="AlphaFoldDB" id="A0A450SBZ5"/>
<evidence type="ECO:0000313" key="4">
    <source>
        <dbReference type="EMBL" id="VFK10998.1"/>
    </source>
</evidence>
<dbReference type="EMBL" id="CAADFA010000077">
    <property type="protein sequence ID" value="VFJ49853.1"/>
    <property type="molecule type" value="Genomic_DNA"/>
</dbReference>
<organism evidence="3">
    <name type="scientific">Candidatus Kentrum sp. FM</name>
    <dbReference type="NCBI Taxonomy" id="2126340"/>
    <lineage>
        <taxon>Bacteria</taxon>
        <taxon>Pseudomonadati</taxon>
        <taxon>Pseudomonadota</taxon>
        <taxon>Gammaproteobacteria</taxon>
        <taxon>Candidatus Kentrum</taxon>
    </lineage>
</organism>
<evidence type="ECO:0000259" key="1">
    <source>
        <dbReference type="Pfam" id="PF24392"/>
    </source>
</evidence>